<reference evidence="2" key="1">
    <citation type="submission" date="2020-11" db="EMBL/GenBank/DDBJ databases">
        <title>Adaptations for nitrogen fixation in a non-lichenized fungal sporocarp promotes dispersal by wood-feeding termites.</title>
        <authorList>
            <consortium name="DOE Joint Genome Institute"/>
            <person name="Koch R.A."/>
            <person name="Yoon G."/>
            <person name="Arayal U."/>
            <person name="Lail K."/>
            <person name="Amirebrahimi M."/>
            <person name="Labutti K."/>
            <person name="Lipzen A."/>
            <person name="Riley R."/>
            <person name="Barry K."/>
            <person name="Henrissat B."/>
            <person name="Grigoriev I.V."/>
            <person name="Herr J.R."/>
            <person name="Aime M.C."/>
        </authorList>
    </citation>
    <scope>NUCLEOTIDE SEQUENCE</scope>
    <source>
        <strain evidence="2">MCA 3950</strain>
    </source>
</reference>
<sequence length="121" mass="13285">MVCGPYLDAFEDSDGLPDFVDLATGANTSAQLFHYPLGLVSMRVAADKDCDVFALGLVGRREMKAALNRMVMKASLPVVLHPRSALSVPVRLAQLLNYFVTLFSVAFLTNFHLRIFLSPPL</sequence>
<dbReference type="EMBL" id="MU250538">
    <property type="protein sequence ID" value="KAG7444931.1"/>
    <property type="molecule type" value="Genomic_DNA"/>
</dbReference>
<accession>A0A9P7VPC8</accession>
<dbReference type="AlphaFoldDB" id="A0A9P7VPC8"/>
<name>A0A9P7VPC8_9AGAR</name>
<evidence type="ECO:0000313" key="2">
    <source>
        <dbReference type="EMBL" id="KAG7444931.1"/>
    </source>
</evidence>
<evidence type="ECO:0000313" key="3">
    <source>
        <dbReference type="Proteomes" id="UP000812287"/>
    </source>
</evidence>
<proteinExistence type="predicted"/>
<keyword evidence="3" id="KW-1185">Reference proteome</keyword>
<keyword evidence="1" id="KW-0472">Membrane</keyword>
<evidence type="ECO:0000256" key="1">
    <source>
        <dbReference type="SAM" id="Phobius"/>
    </source>
</evidence>
<feature type="transmembrane region" description="Helical" evidence="1">
    <location>
        <begin position="95"/>
        <end position="117"/>
    </location>
</feature>
<keyword evidence="1" id="KW-0812">Transmembrane</keyword>
<gene>
    <name evidence="2" type="ORF">BT62DRAFT_199510</name>
</gene>
<comment type="caution">
    <text evidence="2">The sequence shown here is derived from an EMBL/GenBank/DDBJ whole genome shotgun (WGS) entry which is preliminary data.</text>
</comment>
<organism evidence="2 3">
    <name type="scientific">Guyanagaster necrorhizus</name>
    <dbReference type="NCBI Taxonomy" id="856835"/>
    <lineage>
        <taxon>Eukaryota</taxon>
        <taxon>Fungi</taxon>
        <taxon>Dikarya</taxon>
        <taxon>Basidiomycota</taxon>
        <taxon>Agaricomycotina</taxon>
        <taxon>Agaricomycetes</taxon>
        <taxon>Agaricomycetidae</taxon>
        <taxon>Agaricales</taxon>
        <taxon>Marasmiineae</taxon>
        <taxon>Physalacriaceae</taxon>
        <taxon>Guyanagaster</taxon>
    </lineage>
</organism>
<protein>
    <submittedName>
        <fullName evidence="2">Uncharacterized protein</fullName>
    </submittedName>
</protein>
<dbReference type="Proteomes" id="UP000812287">
    <property type="component" value="Unassembled WGS sequence"/>
</dbReference>
<dbReference type="GeneID" id="66102324"/>
<keyword evidence="1" id="KW-1133">Transmembrane helix</keyword>
<dbReference type="RefSeq" id="XP_043038431.1">
    <property type="nucleotide sequence ID" value="XM_043180028.1"/>
</dbReference>